<protein>
    <submittedName>
        <fullName evidence="3">Uncharacterized protein</fullName>
    </submittedName>
</protein>
<name>A0A1E8FE22_9ALTE</name>
<keyword evidence="2" id="KW-1133">Transmembrane helix</keyword>
<evidence type="ECO:0000313" key="3">
    <source>
        <dbReference type="EMBL" id="OFI34172.1"/>
    </source>
</evidence>
<feature type="transmembrane region" description="Helical" evidence="2">
    <location>
        <begin position="152"/>
        <end position="177"/>
    </location>
</feature>
<sequence length="520" mass="54102">MSVQPQPLTQQLNRLAARGRRRLLQVIWFKANRQAIANALLSLPIMPLTALILAEATGVSTGSTMSLALLMLVIALVVYALSVALKLLNTPVSRSQSLAVFDEAMKSQQRIVTADEFLQQPVTSGFQVAAINDASATVDQALNFRFKPLTGWWSGVSGYAYSVAALACIVLISHFFMEPAGTKLPASVANDGSSLTTPRQTNEATLAAQNQAQSGATRDNSQPEPTTITPSASPRLMANTMQVPNDTLSAQSAKTNATAGAAAGNTKQDDSPSSSGTSGSSGASSGSPKSASRQNKASSGKPEAPSDTAQSMAQRQSAAVMNNGEPASGSPAAAGENAAQQQDESADSEQNDATQPSGSAADDSPASGDNDSAAPASTPAKAAAKAAKPATEARKGQQQQQQNQSGNQSNRNSQNSGNQAGDDGKKQSRGIGGLMLSVPMADQFIGTQGPGPQQQKTQQTTPEKQISEQPEAQARGHASGNTGQHSLSQEEAWEKRLLQGFYKRGDNPQTNQNKKTRGQD</sequence>
<proteinExistence type="predicted"/>
<feature type="transmembrane region" description="Helical" evidence="2">
    <location>
        <begin position="66"/>
        <end position="88"/>
    </location>
</feature>
<feature type="region of interest" description="Disordered" evidence="1">
    <location>
        <begin position="251"/>
        <end position="520"/>
    </location>
</feature>
<reference evidence="3 4" key="1">
    <citation type="submission" date="2016-09" db="EMBL/GenBank/DDBJ databases">
        <title>Alteromonas lipolytica, a new species isolated from sea water.</title>
        <authorList>
            <person name="Wu Y.-H."/>
            <person name="Cheng H."/>
            <person name="Xu X.-W."/>
        </authorList>
    </citation>
    <scope>NUCLEOTIDE SEQUENCE [LARGE SCALE GENOMIC DNA]</scope>
    <source>
        <strain evidence="3 4">JW12</strain>
    </source>
</reference>
<dbReference type="Proteomes" id="UP000176037">
    <property type="component" value="Unassembled WGS sequence"/>
</dbReference>
<feature type="compositionally biased region" description="Polar residues" evidence="1">
    <location>
        <begin position="479"/>
        <end position="489"/>
    </location>
</feature>
<feature type="compositionally biased region" description="Low complexity" evidence="1">
    <location>
        <begin position="253"/>
        <end position="292"/>
    </location>
</feature>
<comment type="caution">
    <text evidence="3">The sequence shown here is derived from an EMBL/GenBank/DDBJ whole genome shotgun (WGS) entry which is preliminary data.</text>
</comment>
<evidence type="ECO:0000256" key="1">
    <source>
        <dbReference type="SAM" id="MobiDB-lite"/>
    </source>
</evidence>
<dbReference type="RefSeq" id="WP_070177100.1">
    <property type="nucleotide sequence ID" value="NZ_BMJR01000011.1"/>
</dbReference>
<feature type="compositionally biased region" description="Low complexity" evidence="1">
    <location>
        <begin position="446"/>
        <end position="464"/>
    </location>
</feature>
<gene>
    <name evidence="3" type="ORF">BFC17_21790</name>
</gene>
<organism evidence="3 4">
    <name type="scientific">Alteromonas lipolytica</name>
    <dbReference type="NCBI Taxonomy" id="1856405"/>
    <lineage>
        <taxon>Bacteria</taxon>
        <taxon>Pseudomonadati</taxon>
        <taxon>Pseudomonadota</taxon>
        <taxon>Gammaproteobacteria</taxon>
        <taxon>Alteromonadales</taxon>
        <taxon>Alteromonadaceae</taxon>
        <taxon>Alteromonas/Salinimonas group</taxon>
        <taxon>Alteromonas</taxon>
    </lineage>
</organism>
<dbReference type="EMBL" id="MJIC01000014">
    <property type="protein sequence ID" value="OFI34172.1"/>
    <property type="molecule type" value="Genomic_DNA"/>
</dbReference>
<keyword evidence="4" id="KW-1185">Reference proteome</keyword>
<feature type="region of interest" description="Disordered" evidence="1">
    <location>
        <begin position="206"/>
        <end position="236"/>
    </location>
</feature>
<keyword evidence="2" id="KW-0812">Transmembrane</keyword>
<feature type="compositionally biased region" description="Low complexity" evidence="1">
    <location>
        <begin position="356"/>
        <end position="419"/>
    </location>
</feature>
<feature type="compositionally biased region" description="Polar residues" evidence="1">
    <location>
        <begin position="206"/>
        <end position="232"/>
    </location>
</feature>
<feature type="transmembrane region" description="Helical" evidence="2">
    <location>
        <begin position="35"/>
        <end position="54"/>
    </location>
</feature>
<keyword evidence="2" id="KW-0472">Membrane</keyword>
<accession>A0A1E8FE22</accession>
<dbReference type="AlphaFoldDB" id="A0A1E8FE22"/>
<feature type="compositionally biased region" description="Polar residues" evidence="1">
    <location>
        <begin position="307"/>
        <end position="320"/>
    </location>
</feature>
<feature type="compositionally biased region" description="Low complexity" evidence="1">
    <location>
        <begin position="323"/>
        <end position="342"/>
    </location>
</feature>
<evidence type="ECO:0000256" key="2">
    <source>
        <dbReference type="SAM" id="Phobius"/>
    </source>
</evidence>
<evidence type="ECO:0000313" key="4">
    <source>
        <dbReference type="Proteomes" id="UP000176037"/>
    </source>
</evidence>
<dbReference type="STRING" id="1856405.BFC17_21790"/>